<evidence type="ECO:0008006" key="4">
    <source>
        <dbReference type="Google" id="ProtNLM"/>
    </source>
</evidence>
<sequence length="233" mass="25708">MDKLPVKCLLYADEQVILAPSARELREIVTKMDESIMKRFMKVNVSNTKAMVFERGESITECGIYIEALSRGDRSCELPNIGDHRYSWTLATLEESPKIEPFPNAARGSFRPLPFKHFPFYYSVHAPNENSNTSPKSVCLHNDLIQRIDSSRSDLSLFIRTIEASGGGSTRVQRPGGIQTTAGRTPARAAAVDTPPRYFLLAYSVVVGRQPLTIKASTPCGVGIAGKVSVYPN</sequence>
<feature type="region of interest" description="Disordered" evidence="1">
    <location>
        <begin position="168"/>
        <end position="187"/>
    </location>
</feature>
<name>A0A4C1Z5G6_EUMVA</name>
<dbReference type="Proteomes" id="UP000299102">
    <property type="component" value="Unassembled WGS sequence"/>
</dbReference>
<keyword evidence="3" id="KW-1185">Reference proteome</keyword>
<organism evidence="2 3">
    <name type="scientific">Eumeta variegata</name>
    <name type="common">Bagworm moth</name>
    <name type="synonym">Eumeta japonica</name>
    <dbReference type="NCBI Taxonomy" id="151549"/>
    <lineage>
        <taxon>Eukaryota</taxon>
        <taxon>Metazoa</taxon>
        <taxon>Ecdysozoa</taxon>
        <taxon>Arthropoda</taxon>
        <taxon>Hexapoda</taxon>
        <taxon>Insecta</taxon>
        <taxon>Pterygota</taxon>
        <taxon>Neoptera</taxon>
        <taxon>Endopterygota</taxon>
        <taxon>Lepidoptera</taxon>
        <taxon>Glossata</taxon>
        <taxon>Ditrysia</taxon>
        <taxon>Tineoidea</taxon>
        <taxon>Psychidae</taxon>
        <taxon>Oiketicinae</taxon>
        <taxon>Eumeta</taxon>
    </lineage>
</organism>
<reference evidence="2 3" key="1">
    <citation type="journal article" date="2019" name="Commun. Biol.">
        <title>The bagworm genome reveals a unique fibroin gene that provides high tensile strength.</title>
        <authorList>
            <person name="Kono N."/>
            <person name="Nakamura H."/>
            <person name="Ohtoshi R."/>
            <person name="Tomita M."/>
            <person name="Numata K."/>
            <person name="Arakawa K."/>
        </authorList>
    </citation>
    <scope>NUCLEOTIDE SEQUENCE [LARGE SCALE GENOMIC DNA]</scope>
</reference>
<accession>A0A4C1Z5G6</accession>
<evidence type="ECO:0000313" key="3">
    <source>
        <dbReference type="Proteomes" id="UP000299102"/>
    </source>
</evidence>
<comment type="caution">
    <text evidence="2">The sequence shown here is derived from an EMBL/GenBank/DDBJ whole genome shotgun (WGS) entry which is preliminary data.</text>
</comment>
<evidence type="ECO:0000313" key="2">
    <source>
        <dbReference type="EMBL" id="GBP83108.1"/>
    </source>
</evidence>
<dbReference type="EMBL" id="BGZK01001605">
    <property type="protein sequence ID" value="GBP83108.1"/>
    <property type="molecule type" value="Genomic_DNA"/>
</dbReference>
<proteinExistence type="predicted"/>
<protein>
    <recommendedName>
        <fullName evidence="4">Reverse transcriptase domain-containing protein</fullName>
    </recommendedName>
</protein>
<evidence type="ECO:0000256" key="1">
    <source>
        <dbReference type="SAM" id="MobiDB-lite"/>
    </source>
</evidence>
<gene>
    <name evidence="2" type="ORF">EVAR_61268_1</name>
</gene>
<dbReference type="AlphaFoldDB" id="A0A4C1Z5G6"/>
<dbReference type="OrthoDB" id="425681at2759"/>